<dbReference type="PANTHER" id="PTHR10362">
    <property type="entry name" value="HISTIDINE AMMONIA-LYASE"/>
    <property type="match status" value="1"/>
</dbReference>
<dbReference type="VEuPathDB" id="FungiDB:MAPG_07598"/>
<organism evidence="5 6">
    <name type="scientific">Magnaporthiopsis poae (strain ATCC 64411 / 73-15)</name>
    <name type="common">Kentucky bluegrass fungus</name>
    <name type="synonym">Magnaporthe poae</name>
    <dbReference type="NCBI Taxonomy" id="644358"/>
    <lineage>
        <taxon>Eukaryota</taxon>
        <taxon>Fungi</taxon>
        <taxon>Dikarya</taxon>
        <taxon>Ascomycota</taxon>
        <taxon>Pezizomycotina</taxon>
        <taxon>Sordariomycetes</taxon>
        <taxon>Sordariomycetidae</taxon>
        <taxon>Magnaporthales</taxon>
        <taxon>Magnaporthaceae</taxon>
        <taxon>Magnaporthiopsis</taxon>
    </lineage>
</organism>
<dbReference type="Gene3D" id="1.20.200.10">
    <property type="entry name" value="Fumarase/aspartase (Central domain)"/>
    <property type="match status" value="1"/>
</dbReference>
<evidence type="ECO:0000256" key="3">
    <source>
        <dbReference type="SAM" id="MobiDB-lite"/>
    </source>
</evidence>
<proteinExistence type="inferred from homology"/>
<reference evidence="5" key="5">
    <citation type="submission" date="2015-06" db="UniProtKB">
        <authorList>
            <consortium name="EnsemblFungi"/>
        </authorList>
    </citation>
    <scope>IDENTIFICATION</scope>
    <source>
        <strain evidence="5">ATCC 64411</strain>
    </source>
</reference>
<gene>
    <name evidence="4" type="ORF">MAPG_07598</name>
</gene>
<accession>A0A0C4E537</accession>
<dbReference type="EMBL" id="GL876971">
    <property type="protein sequence ID" value="KLU88613.1"/>
    <property type="molecule type" value="Genomic_DNA"/>
</dbReference>
<dbReference type="Pfam" id="PF00221">
    <property type="entry name" value="Lyase_aromatic"/>
    <property type="match status" value="1"/>
</dbReference>
<reference evidence="4" key="2">
    <citation type="submission" date="2010-05" db="EMBL/GenBank/DDBJ databases">
        <title>The Genome Sequence of Magnaporthe poae strain ATCC 64411.</title>
        <authorList>
            <consortium name="The Broad Institute Genome Sequencing Platform"/>
            <consortium name="Broad Institute Genome Sequencing Center for Infectious Disease"/>
            <person name="Ma L.-J."/>
            <person name="Dead R."/>
            <person name="Young S."/>
            <person name="Zeng Q."/>
            <person name="Koehrsen M."/>
            <person name="Alvarado L."/>
            <person name="Berlin A."/>
            <person name="Chapman S.B."/>
            <person name="Chen Z."/>
            <person name="Freedman E."/>
            <person name="Gellesch M."/>
            <person name="Goldberg J."/>
            <person name="Griggs A."/>
            <person name="Gujja S."/>
            <person name="Heilman E.R."/>
            <person name="Heiman D."/>
            <person name="Hepburn T."/>
            <person name="Howarth C."/>
            <person name="Jen D."/>
            <person name="Larson L."/>
            <person name="Mehta T."/>
            <person name="Neiman D."/>
            <person name="Pearson M."/>
            <person name="Roberts A."/>
            <person name="Saif S."/>
            <person name="Shea T."/>
            <person name="Shenoy N."/>
            <person name="Sisk P."/>
            <person name="Stolte C."/>
            <person name="Sykes S."/>
            <person name="Walk T."/>
            <person name="White J."/>
            <person name="Yandava C."/>
            <person name="Haas B."/>
            <person name="Nusbaum C."/>
            <person name="Birren B."/>
        </authorList>
    </citation>
    <scope>NUCLEOTIDE SEQUENCE</scope>
    <source>
        <strain evidence="4">ATCC 64411</strain>
    </source>
</reference>
<dbReference type="InterPro" id="IPR024083">
    <property type="entry name" value="Fumarase/histidase_N"/>
</dbReference>
<dbReference type="GO" id="GO:0006559">
    <property type="term" value="P:L-phenylalanine catabolic process"/>
    <property type="evidence" value="ECO:0007669"/>
    <property type="project" value="InterPro"/>
</dbReference>
<dbReference type="OrthoDB" id="10051290at2759"/>
<keyword evidence="6" id="KW-1185">Reference proteome</keyword>
<dbReference type="Proteomes" id="UP000011715">
    <property type="component" value="Unassembled WGS sequence"/>
</dbReference>
<reference evidence="6" key="1">
    <citation type="submission" date="2010-05" db="EMBL/GenBank/DDBJ databases">
        <title>The genome sequence of Magnaporthe poae strain ATCC 64411.</title>
        <authorList>
            <person name="Ma L.-J."/>
            <person name="Dead R."/>
            <person name="Young S."/>
            <person name="Zeng Q."/>
            <person name="Koehrsen M."/>
            <person name="Alvarado L."/>
            <person name="Berlin A."/>
            <person name="Chapman S.B."/>
            <person name="Chen Z."/>
            <person name="Freedman E."/>
            <person name="Gellesch M."/>
            <person name="Goldberg J."/>
            <person name="Griggs A."/>
            <person name="Gujja S."/>
            <person name="Heilman E.R."/>
            <person name="Heiman D."/>
            <person name="Hepburn T."/>
            <person name="Howarth C."/>
            <person name="Jen D."/>
            <person name="Larson L."/>
            <person name="Mehta T."/>
            <person name="Neiman D."/>
            <person name="Pearson M."/>
            <person name="Roberts A."/>
            <person name="Saif S."/>
            <person name="Shea T."/>
            <person name="Shenoy N."/>
            <person name="Sisk P."/>
            <person name="Stolte C."/>
            <person name="Sykes S."/>
            <person name="Walk T."/>
            <person name="White J."/>
            <person name="Yandava C."/>
            <person name="Haas B."/>
            <person name="Nusbaum C."/>
            <person name="Birren B."/>
        </authorList>
    </citation>
    <scope>NUCLEOTIDE SEQUENCE [LARGE SCALE GENOMIC DNA]</scope>
    <source>
        <strain evidence="6">ATCC 64411 / 73-15</strain>
    </source>
</reference>
<dbReference type="eggNOG" id="KOG0222">
    <property type="taxonomic scope" value="Eukaryota"/>
</dbReference>
<dbReference type="Gene3D" id="1.10.275.10">
    <property type="entry name" value="Fumarase/aspartase (N-terminal domain)"/>
    <property type="match status" value="1"/>
</dbReference>
<dbReference type="GO" id="GO:0005737">
    <property type="term" value="C:cytoplasm"/>
    <property type="evidence" value="ECO:0007669"/>
    <property type="project" value="InterPro"/>
</dbReference>
<dbReference type="Gene3D" id="1.10.274.20">
    <property type="entry name" value="Phenylalanine ammonia-lyase 1, domain 3"/>
    <property type="match status" value="1"/>
</dbReference>
<dbReference type="OMA" id="YSLRCMP"/>
<keyword evidence="2 4" id="KW-0456">Lyase</keyword>
<dbReference type="PROSITE" id="PS00488">
    <property type="entry name" value="PAL_HISTIDASE"/>
    <property type="match status" value="1"/>
</dbReference>
<dbReference type="NCBIfam" id="TIGR01226">
    <property type="entry name" value="phe_am_lyase"/>
    <property type="match status" value="1"/>
</dbReference>
<reference evidence="5" key="4">
    <citation type="journal article" date="2015" name="G3 (Bethesda)">
        <title>Genome sequences of three phytopathogenic species of the Magnaporthaceae family of fungi.</title>
        <authorList>
            <person name="Okagaki L.H."/>
            <person name="Nunes C.C."/>
            <person name="Sailsbery J."/>
            <person name="Clay B."/>
            <person name="Brown D."/>
            <person name="John T."/>
            <person name="Oh Y."/>
            <person name="Young N."/>
            <person name="Fitzgerald M."/>
            <person name="Haas B.J."/>
            <person name="Zeng Q."/>
            <person name="Young S."/>
            <person name="Adiconis X."/>
            <person name="Fan L."/>
            <person name="Levin J.Z."/>
            <person name="Mitchell T.K."/>
            <person name="Okubara P.A."/>
            <person name="Farman M.L."/>
            <person name="Kohn L.M."/>
            <person name="Birren B."/>
            <person name="Ma L.-J."/>
            <person name="Dean R.A."/>
        </authorList>
    </citation>
    <scope>NUCLEOTIDE SEQUENCE</scope>
    <source>
        <strain evidence="5">ATCC 64411 / 73-15</strain>
    </source>
</reference>
<dbReference type="SUPFAM" id="SSF48557">
    <property type="entry name" value="L-aspartase-like"/>
    <property type="match status" value="1"/>
</dbReference>
<comment type="similarity">
    <text evidence="1 2">Belongs to the PAL/histidase family.</text>
</comment>
<dbReference type="EnsemblFungi" id="MAPG_07598T0">
    <property type="protein sequence ID" value="MAPG_07598T0"/>
    <property type="gene ID" value="MAPG_07598"/>
</dbReference>
<dbReference type="InterPro" id="IPR022313">
    <property type="entry name" value="Phe/His_NH3-lyase_AS"/>
</dbReference>
<sequence length="729" mass="78730">MTFSDLLKSHWQELRKARLSQDAITVNGQSLTLGAVVAVARSTDPKLKVDATALAGIPASADLVIKSISRGQVIYGVNTGFGGNADTRVVLAVVEALQRALIRSKHCGILQPIPNSQNQHPTHNGTSNGYAKTHSLRLAIPLDHPEATTCMPESWVRATMVIRLNSLLGGASGVQLDTVEALASLLNNDIVPVMPLRGSISASGDLSPLSYIAGAMQGAPGLSVYIGSRGRGERRCVRADKALAEAGIKPIQLGPKEGLAIINGTAVSAGVASLALHEALCLAGLSQVLTAMSVEAFLGTDESFDPFIAEIRPHPGQVNSAQTIHAFLQGSRLARLNDGKDNVLRQDRYSLRTATQWIGPVLEDFSLAYDQLTTEVNSVTDNPLVDTARGRILHGGNFQAKAVTSAVEKLRQGLQSLGRLHFEQCKDLFNPDTNRGLPPNLVANEPSGSYLWKGIDIMTAALTSELGFLSGNVGAHVMTAELGNQGINSIALISARYTLTAVECLSQLAAAHLLALCQSLDLRVMWEEFRREWRPSFDRLFRESFDDKFPEEAMADLAALLWVVFFNPESLDRRKDSRDMFTQASRAMLAPIMEMLGKFSAEDTTSLPMPALQRFVRDCSASACSQFSETRIKYRRGAVQAAPYLGGAARHMYLYVRRDLGVPFLGEEELQPTTPATANGHGDGSTNGAARQYPGAFLPDMAPTVGSYLTVIYEAIRSGELYDQVVELF</sequence>
<dbReference type="AlphaFoldDB" id="A0A0C4E537"/>
<dbReference type="InterPro" id="IPR001106">
    <property type="entry name" value="Aromatic_Lyase"/>
</dbReference>
<name>A0A0C4E537_MAGP6</name>
<dbReference type="CDD" id="cd00332">
    <property type="entry name" value="PAL-HAL"/>
    <property type="match status" value="1"/>
</dbReference>
<dbReference type="GO" id="GO:0016841">
    <property type="term" value="F:ammonia-lyase activity"/>
    <property type="evidence" value="ECO:0007669"/>
    <property type="project" value="InterPro"/>
</dbReference>
<evidence type="ECO:0000256" key="2">
    <source>
        <dbReference type="RuleBase" id="RU003954"/>
    </source>
</evidence>
<reference evidence="4" key="3">
    <citation type="submission" date="2011-03" db="EMBL/GenBank/DDBJ databases">
        <title>Annotation of Magnaporthe poae ATCC 64411.</title>
        <authorList>
            <person name="Ma L.-J."/>
            <person name="Dead R."/>
            <person name="Young S.K."/>
            <person name="Zeng Q."/>
            <person name="Gargeya S."/>
            <person name="Fitzgerald M."/>
            <person name="Haas B."/>
            <person name="Abouelleil A."/>
            <person name="Alvarado L."/>
            <person name="Arachchi H.M."/>
            <person name="Berlin A."/>
            <person name="Brown A."/>
            <person name="Chapman S.B."/>
            <person name="Chen Z."/>
            <person name="Dunbar C."/>
            <person name="Freedman E."/>
            <person name="Gearin G."/>
            <person name="Gellesch M."/>
            <person name="Goldberg J."/>
            <person name="Griggs A."/>
            <person name="Gujja S."/>
            <person name="Heiman D."/>
            <person name="Howarth C."/>
            <person name="Larson L."/>
            <person name="Lui A."/>
            <person name="MacDonald P.J.P."/>
            <person name="Mehta T."/>
            <person name="Montmayeur A."/>
            <person name="Murphy C."/>
            <person name="Neiman D."/>
            <person name="Pearson M."/>
            <person name="Priest M."/>
            <person name="Roberts A."/>
            <person name="Saif S."/>
            <person name="Shea T."/>
            <person name="Shenoy N."/>
            <person name="Sisk P."/>
            <person name="Stolte C."/>
            <person name="Sykes S."/>
            <person name="Yandava C."/>
            <person name="Wortman J."/>
            <person name="Nusbaum C."/>
            <person name="Birren B."/>
        </authorList>
    </citation>
    <scope>NUCLEOTIDE SEQUENCE</scope>
    <source>
        <strain evidence="4">ATCC 64411</strain>
    </source>
</reference>
<evidence type="ECO:0000313" key="4">
    <source>
        <dbReference type="EMBL" id="KLU88613.1"/>
    </source>
</evidence>
<dbReference type="InterPro" id="IPR008948">
    <property type="entry name" value="L-Aspartase-like"/>
</dbReference>
<evidence type="ECO:0000256" key="1">
    <source>
        <dbReference type="ARBA" id="ARBA00007238"/>
    </source>
</evidence>
<dbReference type="InterPro" id="IPR023144">
    <property type="entry name" value="Phe_NH3-lyase_shielding_dom_sf"/>
</dbReference>
<feature type="region of interest" description="Disordered" evidence="3">
    <location>
        <begin position="671"/>
        <end position="690"/>
    </location>
</feature>
<dbReference type="STRING" id="644358.A0A0C4E537"/>
<protein>
    <submittedName>
        <fullName evidence="4">Phenylalanine and histidine ammonia-lyase</fullName>
    </submittedName>
</protein>
<dbReference type="EMBL" id="ADBL01001841">
    <property type="status" value="NOT_ANNOTATED_CDS"/>
    <property type="molecule type" value="Genomic_DNA"/>
</dbReference>
<evidence type="ECO:0000313" key="6">
    <source>
        <dbReference type="Proteomes" id="UP000011715"/>
    </source>
</evidence>
<dbReference type="InterPro" id="IPR005922">
    <property type="entry name" value="Phe_NH3-lyase"/>
</dbReference>
<evidence type="ECO:0000313" key="5">
    <source>
        <dbReference type="EnsemblFungi" id="MAPG_07598T0"/>
    </source>
</evidence>